<keyword evidence="3" id="KW-1185">Reference proteome</keyword>
<feature type="compositionally biased region" description="Acidic residues" evidence="1">
    <location>
        <begin position="221"/>
        <end position="232"/>
    </location>
</feature>
<name>A0A8H6XJL1_9AGAR</name>
<feature type="region of interest" description="Disordered" evidence="1">
    <location>
        <begin position="217"/>
        <end position="263"/>
    </location>
</feature>
<comment type="caution">
    <text evidence="2">The sequence shown here is derived from an EMBL/GenBank/DDBJ whole genome shotgun (WGS) entry which is preliminary data.</text>
</comment>
<dbReference type="CDD" id="cd00024">
    <property type="entry name" value="CD_CSD"/>
    <property type="match status" value="1"/>
</dbReference>
<dbReference type="OrthoDB" id="2877921at2759"/>
<sequence length="1118" mass="122639">MVDNFLASEVRKVTSVPILELCSADPTGEDIEMADTGPAENSGPIADSRRHQSDDIIAAEANSLSQTQSTPAPIIEPVRMESDTDATLYTDSGLARNLGEVSDGAALAPTVTGSQSDHNSGGSRSNSPPATSSTPVPNPLNPNPDDDIEYDVEKIVGVAHNAEGTWYRCKFVGYADEEWAHENDLKYNNLMLQCSTADLSFCSSCDRLLKEFYASASVAGEDSEQETEPESETDQRKRKKRKPNPGIKPAPNPRKNPRKRKPKGTYFSELCLDNTEHLAALISSDRLASEVQRVQESRPTQGRSSKAFFAALASPKLIPNILDLCYTQSQALTTLEHVIDNKQSSQLAIASAEFTKLTSSATVLTQAPTYERVTNLLTRTLRWTSARAHIVIYRWCAGVGPNTIKGLFELHRTEGFAGFGGNRALGLVVDHIVQHVCAAMKRNPDKHVNPTPRHGPFGPIVGGDVTYIPGGLYGLLDKGGKRYNITPIKLPDPGRVHLYAACQTCLLEVFRKAVIMPALHACENMHANSNHLSRAESDDSTISRAICRGAVLDCIVEVCQDDGILASDAVDEVIKSPWLVFPISRSDRLGPALLHRTGLTLAPLKAWLQERFNADDKIHEHSKGLGDEIHAVLLEMAAGEPHPDTIERLTHAAAMKPPTGSKTSGRRTRSTTYIRPDLEVIVPTGTLPRFALAGLVIREALNLARGLEPGNVHLRRLLQGLHATQSTASPAPVAERNPDHLNPRREFNRYTALFKEHLTPTQLTSPAGLSNALSWFGTGQGLVTERFLDTLTPSGGFFKDNADGMVQQFDNIISQNQMLTRPIQFDNSRAWGRQPNPALLAQPTRKNTAPKQRTTQFTTKRKRKADEVPKEKLTLHEKFDPLYAEPVQAQWTTHLGVIAGKDPSQMDITDLPTWSATLKLIADLEIPAFKTGLTAMQLVNTLAFSHVVRLPTVMEMADWISENEDLGARTGLGFLGFRTSGRDEIRGSYICFHHTLEHFLTKDDKALLGFHPAFSEHLLCKLKRWNTMLESDKSVTLEEIAKQLESAPWKPGLNLTDASSLPLPVVVNRKDLEDALGQEDETDTEEALPQANAELQAEFVEGSSSGMGRVVIDSVSSI</sequence>
<feature type="region of interest" description="Disordered" evidence="1">
    <location>
        <begin position="108"/>
        <end position="148"/>
    </location>
</feature>
<feature type="region of interest" description="Disordered" evidence="1">
    <location>
        <begin position="723"/>
        <end position="742"/>
    </location>
</feature>
<accession>A0A8H6XJL1</accession>
<evidence type="ECO:0008006" key="4">
    <source>
        <dbReference type="Google" id="ProtNLM"/>
    </source>
</evidence>
<feature type="compositionally biased region" description="Polar residues" evidence="1">
    <location>
        <begin position="111"/>
        <end position="134"/>
    </location>
</feature>
<reference evidence="2" key="1">
    <citation type="submission" date="2020-05" db="EMBL/GenBank/DDBJ databases">
        <title>Mycena genomes resolve the evolution of fungal bioluminescence.</title>
        <authorList>
            <person name="Tsai I.J."/>
        </authorList>
    </citation>
    <scope>NUCLEOTIDE SEQUENCE</scope>
    <source>
        <strain evidence="2">160909Yilan</strain>
    </source>
</reference>
<evidence type="ECO:0000313" key="2">
    <source>
        <dbReference type="EMBL" id="KAF7341676.1"/>
    </source>
</evidence>
<dbReference type="EMBL" id="JACAZH010000027">
    <property type="protein sequence ID" value="KAF7341676.1"/>
    <property type="molecule type" value="Genomic_DNA"/>
</dbReference>
<proteinExistence type="predicted"/>
<dbReference type="Proteomes" id="UP000623467">
    <property type="component" value="Unassembled WGS sequence"/>
</dbReference>
<evidence type="ECO:0000313" key="3">
    <source>
        <dbReference type="Proteomes" id="UP000623467"/>
    </source>
</evidence>
<feature type="region of interest" description="Disordered" evidence="1">
    <location>
        <begin position="830"/>
        <end position="869"/>
    </location>
</feature>
<gene>
    <name evidence="2" type="ORF">MSAN_02065900</name>
</gene>
<feature type="region of interest" description="Disordered" evidence="1">
    <location>
        <begin position="28"/>
        <end position="54"/>
    </location>
</feature>
<protein>
    <recommendedName>
        <fullName evidence="4">Chromo domain-containing protein</fullName>
    </recommendedName>
</protein>
<organism evidence="2 3">
    <name type="scientific">Mycena sanguinolenta</name>
    <dbReference type="NCBI Taxonomy" id="230812"/>
    <lineage>
        <taxon>Eukaryota</taxon>
        <taxon>Fungi</taxon>
        <taxon>Dikarya</taxon>
        <taxon>Basidiomycota</taxon>
        <taxon>Agaricomycotina</taxon>
        <taxon>Agaricomycetes</taxon>
        <taxon>Agaricomycetidae</taxon>
        <taxon>Agaricales</taxon>
        <taxon>Marasmiineae</taxon>
        <taxon>Mycenaceae</taxon>
        <taxon>Mycena</taxon>
    </lineage>
</organism>
<dbReference type="AlphaFoldDB" id="A0A8H6XJL1"/>
<evidence type="ECO:0000256" key="1">
    <source>
        <dbReference type="SAM" id="MobiDB-lite"/>
    </source>
</evidence>